<keyword evidence="3" id="KW-0862">Zinc</keyword>
<feature type="compositionally biased region" description="Pro residues" evidence="5">
    <location>
        <begin position="112"/>
        <end position="122"/>
    </location>
</feature>
<feature type="compositionally biased region" description="Basic and acidic residues" evidence="5">
    <location>
        <begin position="502"/>
        <end position="513"/>
    </location>
</feature>
<sequence>MHAESLGLSSSFSLLMAFSPASLLLRRSSVAASLSHLTSLYVTPFFAFARSLSAASLPHSSDSSAHLGPPIPSLSDRLAFILDQIDAVGRDRGDEDSALQRIREWHQTKAPIPAPSPPPSPPPDDDGISLIPAPREANQDEIFCVPTDTSTNMSTGDVLRRQEVELVHPWPEWIELMERLLQQNYFNFRRTDEELVVANSSIDPPSIKEEMEFDFLMDWTTVRDSCINFGRDRFDILRSLSRKDIQVLVGHGCPSLDSKVVFSAKLLRKLVHLDEGDVCSSCNLRNSCGKGYILTRKEDEACTLDVMRILLTFGFDHVKQTVENKPLMEMKSVKIVARKLLHEIVKLSAIPIDPNLTPPEIKKPPPKVKQPPPPPKKRVGRSDVEMKKGDWLCTECSFMNFSKNTVCLQCDAKRPKRQLLPGEWECPQRNMTCFHCEHNRPPHEYTESQVHTRETRGYGPRTRKDSASNLDFDDNESDGADVAEFELPNPCENDQGSLDNQPYRRTDVESKDDMVHNGRVSRTIERDHYFKEDNQRISTLRSHGTGFDDFDDEEDDDVDSFELEKTQASEVSWVDFSELENTSEGPEKFDQYINSKNQAAKDTISDTEDEDIAEHSYRRSSYFTDSGRLGGGRGHRQCSREMTFVSDDGFDSDSNEMDESLRSRHGKGQQGRAREQNFSNSGDRYRFGMESDDNDLSRGSKRGKASSRGSQREFGVNDRTGRRSSYGRGNHGSRGSHMHQSGTGASYRSFRDDNEFRRFDRQNNKEGFGASDQRRNQFTNGTRGLRRNGRGWDRE</sequence>
<dbReference type="SMART" id="SM00547">
    <property type="entry name" value="ZnF_RBZ"/>
    <property type="match status" value="2"/>
</dbReference>
<keyword evidence="1" id="KW-0479">Metal-binding</keyword>
<protein>
    <recommendedName>
        <fullName evidence="7">RanBP2-type domain-containing protein</fullName>
    </recommendedName>
</protein>
<dbReference type="InterPro" id="IPR036443">
    <property type="entry name" value="Znf_RanBP2_sf"/>
</dbReference>
<dbReference type="FunFam" id="4.10.1060.10:FF:000014">
    <property type="entry name" value="Putative zinc finger, RanBP2-type"/>
    <property type="match status" value="1"/>
</dbReference>
<keyword evidence="2 4" id="KW-0863">Zinc-finger</keyword>
<feature type="compositionally biased region" description="Basic and acidic residues" evidence="5">
    <location>
        <begin position="442"/>
        <end position="466"/>
    </location>
</feature>
<feature type="compositionally biased region" description="Basic and acidic residues" evidence="5">
    <location>
        <begin position="749"/>
        <end position="764"/>
    </location>
</feature>
<evidence type="ECO:0000256" key="3">
    <source>
        <dbReference type="ARBA" id="ARBA00022833"/>
    </source>
</evidence>
<evidence type="ECO:0000313" key="8">
    <source>
        <dbReference type="EMBL" id="KAG6487650.1"/>
    </source>
</evidence>
<accession>A0A8J5FHS1</accession>
<feature type="region of interest" description="Disordered" evidence="5">
    <location>
        <begin position="107"/>
        <end position="130"/>
    </location>
</feature>
<evidence type="ECO:0000256" key="6">
    <source>
        <dbReference type="SAM" id="SignalP"/>
    </source>
</evidence>
<feature type="region of interest" description="Disordered" evidence="5">
    <location>
        <begin position="442"/>
        <end position="513"/>
    </location>
</feature>
<evidence type="ECO:0000313" key="9">
    <source>
        <dbReference type="Proteomes" id="UP000734854"/>
    </source>
</evidence>
<feature type="signal peptide" evidence="6">
    <location>
        <begin position="1"/>
        <end position="17"/>
    </location>
</feature>
<feature type="compositionally biased region" description="Acidic residues" evidence="5">
    <location>
        <begin position="471"/>
        <end position="484"/>
    </location>
</feature>
<evidence type="ECO:0000256" key="1">
    <source>
        <dbReference type="ARBA" id="ARBA00022723"/>
    </source>
</evidence>
<evidence type="ECO:0000256" key="5">
    <source>
        <dbReference type="SAM" id="MobiDB-lite"/>
    </source>
</evidence>
<dbReference type="AlphaFoldDB" id="A0A8J5FHS1"/>
<dbReference type="GO" id="GO:0008270">
    <property type="term" value="F:zinc ion binding"/>
    <property type="evidence" value="ECO:0007669"/>
    <property type="project" value="UniProtKB-KW"/>
</dbReference>
<dbReference type="Proteomes" id="UP000734854">
    <property type="component" value="Unassembled WGS sequence"/>
</dbReference>
<organism evidence="8 9">
    <name type="scientific">Zingiber officinale</name>
    <name type="common">Ginger</name>
    <name type="synonym">Amomum zingiber</name>
    <dbReference type="NCBI Taxonomy" id="94328"/>
    <lineage>
        <taxon>Eukaryota</taxon>
        <taxon>Viridiplantae</taxon>
        <taxon>Streptophyta</taxon>
        <taxon>Embryophyta</taxon>
        <taxon>Tracheophyta</taxon>
        <taxon>Spermatophyta</taxon>
        <taxon>Magnoliopsida</taxon>
        <taxon>Liliopsida</taxon>
        <taxon>Zingiberales</taxon>
        <taxon>Zingiberaceae</taxon>
        <taxon>Zingiber</taxon>
    </lineage>
</organism>
<reference evidence="8 9" key="1">
    <citation type="submission" date="2020-08" db="EMBL/GenBank/DDBJ databases">
        <title>Plant Genome Project.</title>
        <authorList>
            <person name="Zhang R.-G."/>
        </authorList>
    </citation>
    <scope>NUCLEOTIDE SEQUENCE [LARGE SCALE GENOMIC DNA]</scope>
    <source>
        <tissue evidence="8">Rhizome</tissue>
    </source>
</reference>
<dbReference type="PROSITE" id="PS50199">
    <property type="entry name" value="ZF_RANBP2_2"/>
    <property type="match status" value="1"/>
</dbReference>
<feature type="region of interest" description="Disordered" evidence="5">
    <location>
        <begin position="355"/>
        <end position="383"/>
    </location>
</feature>
<dbReference type="PANTHER" id="PTHR23111:SF29">
    <property type="entry name" value="OS07G0404300 PROTEIN"/>
    <property type="match status" value="1"/>
</dbReference>
<feature type="compositionally biased region" description="Acidic residues" evidence="5">
    <location>
        <begin position="648"/>
        <end position="658"/>
    </location>
</feature>
<feature type="region of interest" description="Disordered" evidence="5">
    <location>
        <begin position="579"/>
        <end position="795"/>
    </location>
</feature>
<dbReference type="InterPro" id="IPR001876">
    <property type="entry name" value="Znf_RanBP2"/>
</dbReference>
<keyword evidence="6" id="KW-0732">Signal</keyword>
<feature type="chain" id="PRO_5035178691" description="RanBP2-type domain-containing protein" evidence="6">
    <location>
        <begin position="18"/>
        <end position="795"/>
    </location>
</feature>
<feature type="domain" description="RanBP2-type" evidence="7">
    <location>
        <begin position="387"/>
        <end position="416"/>
    </location>
</feature>
<dbReference type="SUPFAM" id="SSF90209">
    <property type="entry name" value="Ran binding protein zinc finger-like"/>
    <property type="match status" value="1"/>
</dbReference>
<dbReference type="PANTHER" id="PTHR23111">
    <property type="entry name" value="ZINC FINGER PROTEIN"/>
    <property type="match status" value="1"/>
</dbReference>
<comment type="caution">
    <text evidence="8">The sequence shown here is derived from an EMBL/GenBank/DDBJ whole genome shotgun (WGS) entry which is preliminary data.</text>
</comment>
<evidence type="ECO:0000259" key="7">
    <source>
        <dbReference type="PROSITE" id="PS50199"/>
    </source>
</evidence>
<dbReference type="Gene3D" id="4.10.1060.10">
    <property type="entry name" value="Zinc finger, RanBP2-type"/>
    <property type="match status" value="1"/>
</dbReference>
<dbReference type="PROSITE" id="PS01358">
    <property type="entry name" value="ZF_RANBP2_1"/>
    <property type="match status" value="1"/>
</dbReference>
<dbReference type="EMBL" id="JACMSC010000015">
    <property type="protein sequence ID" value="KAG6487650.1"/>
    <property type="molecule type" value="Genomic_DNA"/>
</dbReference>
<evidence type="ECO:0000256" key="2">
    <source>
        <dbReference type="ARBA" id="ARBA00022771"/>
    </source>
</evidence>
<gene>
    <name evidence="8" type="ORF">ZIOFF_056241</name>
</gene>
<evidence type="ECO:0000256" key="4">
    <source>
        <dbReference type="PROSITE-ProRule" id="PRU00322"/>
    </source>
</evidence>
<dbReference type="Pfam" id="PF00641">
    <property type="entry name" value="Zn_ribbon_RanBP"/>
    <property type="match status" value="1"/>
</dbReference>
<dbReference type="GO" id="GO:0005737">
    <property type="term" value="C:cytoplasm"/>
    <property type="evidence" value="ECO:0007669"/>
    <property type="project" value="TreeGrafter"/>
</dbReference>
<proteinExistence type="predicted"/>
<name>A0A8J5FHS1_ZINOF</name>
<keyword evidence="9" id="KW-1185">Reference proteome</keyword>
<dbReference type="GO" id="GO:0003729">
    <property type="term" value="F:mRNA binding"/>
    <property type="evidence" value="ECO:0007669"/>
    <property type="project" value="TreeGrafter"/>
</dbReference>